<proteinExistence type="predicted"/>
<dbReference type="AlphaFoldDB" id="A0A7R8XEW8"/>
<evidence type="ECO:0000313" key="4">
    <source>
        <dbReference type="Proteomes" id="UP000677054"/>
    </source>
</evidence>
<protein>
    <submittedName>
        <fullName evidence="3">Uncharacterized protein</fullName>
    </submittedName>
</protein>
<dbReference type="PANTHER" id="PTHR46093:SF18">
    <property type="entry name" value="FIBRONECTIN TYPE-III DOMAIN-CONTAINING PROTEIN"/>
    <property type="match status" value="1"/>
</dbReference>
<keyword evidence="4" id="KW-1185">Reference proteome</keyword>
<accession>A0A7R8XEW8</accession>
<organism evidence="3">
    <name type="scientific">Darwinula stevensoni</name>
    <dbReference type="NCBI Taxonomy" id="69355"/>
    <lineage>
        <taxon>Eukaryota</taxon>
        <taxon>Metazoa</taxon>
        <taxon>Ecdysozoa</taxon>
        <taxon>Arthropoda</taxon>
        <taxon>Crustacea</taxon>
        <taxon>Oligostraca</taxon>
        <taxon>Ostracoda</taxon>
        <taxon>Podocopa</taxon>
        <taxon>Podocopida</taxon>
        <taxon>Darwinulocopina</taxon>
        <taxon>Darwinuloidea</taxon>
        <taxon>Darwinulidae</taxon>
        <taxon>Darwinula</taxon>
    </lineage>
</organism>
<dbReference type="OrthoDB" id="45365at2759"/>
<dbReference type="SMART" id="SM00612">
    <property type="entry name" value="Kelch"/>
    <property type="match status" value="2"/>
</dbReference>
<dbReference type="Gene3D" id="2.120.10.80">
    <property type="entry name" value="Kelch-type beta propeller"/>
    <property type="match status" value="1"/>
</dbReference>
<dbReference type="EMBL" id="CAJPEV010001865">
    <property type="protein sequence ID" value="CAG0894662.1"/>
    <property type="molecule type" value="Genomic_DNA"/>
</dbReference>
<dbReference type="Proteomes" id="UP000677054">
    <property type="component" value="Unassembled WGS sequence"/>
</dbReference>
<reference evidence="3" key="1">
    <citation type="submission" date="2020-11" db="EMBL/GenBank/DDBJ databases">
        <authorList>
            <person name="Tran Van P."/>
        </authorList>
    </citation>
    <scope>NUCLEOTIDE SEQUENCE</scope>
</reference>
<evidence type="ECO:0000256" key="1">
    <source>
        <dbReference type="ARBA" id="ARBA00022441"/>
    </source>
</evidence>
<keyword evidence="1" id="KW-0880">Kelch repeat</keyword>
<dbReference type="PANTHER" id="PTHR46093">
    <property type="entry name" value="ACYL-COA-BINDING DOMAIN-CONTAINING PROTEIN 5"/>
    <property type="match status" value="1"/>
</dbReference>
<keyword evidence="2" id="KW-0677">Repeat</keyword>
<dbReference type="InterPro" id="IPR006652">
    <property type="entry name" value="Kelch_1"/>
</dbReference>
<name>A0A7R8XEW8_9CRUS</name>
<dbReference type="InterPro" id="IPR015915">
    <property type="entry name" value="Kelch-typ_b-propeller"/>
</dbReference>
<dbReference type="EMBL" id="LR901382">
    <property type="protein sequence ID" value="CAD7248485.1"/>
    <property type="molecule type" value="Genomic_DNA"/>
</dbReference>
<gene>
    <name evidence="3" type="ORF">DSTB1V02_LOCUS8297</name>
</gene>
<dbReference type="SUPFAM" id="SSF117281">
    <property type="entry name" value="Kelch motif"/>
    <property type="match status" value="1"/>
</dbReference>
<evidence type="ECO:0000313" key="3">
    <source>
        <dbReference type="EMBL" id="CAD7248485.1"/>
    </source>
</evidence>
<evidence type="ECO:0000256" key="2">
    <source>
        <dbReference type="ARBA" id="ARBA00022737"/>
    </source>
</evidence>
<sequence>MYGALKIFAMGNDENGRFGMWELPKNTLWVQEEHSLLDVFLAQSSMLIHGTGGEVRILHLEGKDPHEAPHGWDHKLRIPPDFLVEGTSGVGIQDSLFLLGGKRNPCSGSRLDLHSYTWVDLPLMTQGREDAASVMLDAHTILALGGVNPKNGKTLSSCVRLDVRTREWIPFPSEIPLPISSHAVTLYDDHVYISGGFRDDESRGDVWKCGVNGGGPWENFLFYNSTDMIMG</sequence>